<sequence length="360" mass="39907">MADDRRIVCTIQHPAHVHFFRNAITELRDRGYDVHVFAREKDVACELLERYGIAHQRLAGPVNTPLDLLAVQARYEYEILRRVRRLQPAAVLGIGEPAIAHVSAIGDTQGILFTDTEHAALQNAVSLPFADRVYTPSAFWDDYGAHHRRYPGYHELAYLHPNWFAPDPALPTGLEPADGPLVVLRLVSWNAAHDIGRTGVASLERVIAGLERFGATVRITAEGALPPTLAARRADVAPDRMHDLLARADLFLGESATMAIESCLLGTPALYVSDLRAGVLEELEGRYRLLRWLSNDAHPGEIVAHARELLRTGESTWAKRRRRVLAEKIDTTAFVVDVVEDVAGADVEENDSVTPEVVHE</sequence>
<comment type="caution">
    <text evidence="1">The sequence shown here is derived from an EMBL/GenBank/DDBJ whole genome shotgun (WGS) entry which is preliminary data.</text>
</comment>
<dbReference type="PIRSF" id="PIRSF005357">
    <property type="entry name" value="UCP005357"/>
    <property type="match status" value="1"/>
</dbReference>
<dbReference type="OrthoDB" id="185087at2157"/>
<name>A0A8J8TQJ5_9EURY</name>
<keyword evidence="2" id="KW-1185">Reference proteome</keyword>
<protein>
    <recommendedName>
        <fullName evidence="3">DUF354 domain-containing protein</fullName>
    </recommendedName>
</protein>
<evidence type="ECO:0008006" key="3">
    <source>
        <dbReference type="Google" id="ProtNLM"/>
    </source>
</evidence>
<dbReference type="RefSeq" id="WP_148857964.1">
    <property type="nucleotide sequence ID" value="NZ_PHNJ01000004.1"/>
</dbReference>
<dbReference type="SUPFAM" id="SSF53756">
    <property type="entry name" value="UDP-Glycosyltransferase/glycogen phosphorylase"/>
    <property type="match status" value="1"/>
</dbReference>
<dbReference type="Proteomes" id="UP000766904">
    <property type="component" value="Unassembled WGS sequence"/>
</dbReference>
<dbReference type="PANTHER" id="PTHR39662">
    <property type="entry name" value="DUF354 DOMAIN-CONTAINING PROTEIN-RELATED"/>
    <property type="match status" value="1"/>
</dbReference>
<proteinExistence type="predicted"/>
<reference evidence="1" key="1">
    <citation type="submission" date="2017-11" db="EMBL/GenBank/DDBJ databases">
        <authorList>
            <person name="Kajale S.C."/>
            <person name="Sharma A."/>
        </authorList>
    </citation>
    <scope>NUCLEOTIDE SEQUENCE</scope>
    <source>
        <strain evidence="1">LS1_42</strain>
    </source>
</reference>
<evidence type="ECO:0000313" key="2">
    <source>
        <dbReference type="Proteomes" id="UP000766904"/>
    </source>
</evidence>
<dbReference type="Pfam" id="PF04007">
    <property type="entry name" value="DUF354"/>
    <property type="match status" value="1"/>
</dbReference>
<accession>A0A8J8TQJ5</accession>
<evidence type="ECO:0000313" key="1">
    <source>
        <dbReference type="EMBL" id="TYL38961.1"/>
    </source>
</evidence>
<gene>
    <name evidence="1" type="ORF">CV102_10690</name>
</gene>
<organism evidence="1 2">
    <name type="scientific">Natronococcus pandeyae</name>
    <dbReference type="NCBI Taxonomy" id="2055836"/>
    <lineage>
        <taxon>Archaea</taxon>
        <taxon>Methanobacteriati</taxon>
        <taxon>Methanobacteriota</taxon>
        <taxon>Stenosarchaea group</taxon>
        <taxon>Halobacteria</taxon>
        <taxon>Halobacteriales</taxon>
        <taxon>Natrialbaceae</taxon>
        <taxon>Natronococcus</taxon>
    </lineage>
</organism>
<dbReference type="PANTHER" id="PTHR39662:SF1">
    <property type="entry name" value="DUF354 DOMAIN-CONTAINING PROTEIN"/>
    <property type="match status" value="1"/>
</dbReference>
<dbReference type="AlphaFoldDB" id="A0A8J8TQJ5"/>
<dbReference type="EMBL" id="PHNJ01000004">
    <property type="protein sequence ID" value="TYL38961.1"/>
    <property type="molecule type" value="Genomic_DNA"/>
</dbReference>
<dbReference type="InterPro" id="IPR007152">
    <property type="entry name" value="DUF354"/>
</dbReference>